<reference evidence="6 7" key="1">
    <citation type="submission" date="2019-07" db="EMBL/GenBank/DDBJ databases">
        <title>Whole genome shotgun sequence of Agrococcus baldri NBRC 103055.</title>
        <authorList>
            <person name="Hosoyama A."/>
            <person name="Uohara A."/>
            <person name="Ohji S."/>
            <person name="Ichikawa N."/>
        </authorList>
    </citation>
    <scope>NUCLEOTIDE SEQUENCE [LARGE SCALE GENOMIC DNA]</scope>
    <source>
        <strain evidence="6 7">NBRC 103055</strain>
    </source>
</reference>
<keyword evidence="7" id="KW-1185">Reference proteome</keyword>
<evidence type="ECO:0000256" key="3">
    <source>
        <dbReference type="ARBA" id="ARBA00023002"/>
    </source>
</evidence>
<name>A0AA87RJL0_9MICO</name>
<dbReference type="PANTHER" id="PTHR42847">
    <property type="entry name" value="ALKANESULFONATE MONOOXYGENASE"/>
    <property type="match status" value="1"/>
</dbReference>
<evidence type="ECO:0000256" key="2">
    <source>
        <dbReference type="ARBA" id="ARBA00022643"/>
    </source>
</evidence>
<keyword evidence="2" id="KW-0288">FMN</keyword>
<comment type="caution">
    <text evidence="6">The sequence shown here is derived from an EMBL/GenBank/DDBJ whole genome shotgun (WGS) entry which is preliminary data.</text>
</comment>
<keyword evidence="3" id="KW-0560">Oxidoreductase</keyword>
<keyword evidence="1" id="KW-0285">Flavoprotein</keyword>
<evidence type="ECO:0000256" key="1">
    <source>
        <dbReference type="ARBA" id="ARBA00022630"/>
    </source>
</evidence>
<evidence type="ECO:0000256" key="4">
    <source>
        <dbReference type="ARBA" id="ARBA00023033"/>
    </source>
</evidence>
<sequence>MSTDALQFGLFIPQGWRLDLVGIDPAEQWQRMLSVAQAADAGAWDSVWVYDHFHTTPQPTAEATHEAWTLMAALAATTERVRLGQMCTCIGYRNPAYMAKVAATVDVISGGRLEFGIGAGWYEHEWRAYGYGFPGVGERISALRDGVQIIQRLWAEGEATLESESFTVDGAICRPQPLQLGRDGKPRIPTWIAGGGEKRTLRYAAKWADATNFAGGRLDTFKQKRELLLGHLDREGRDPAEVRLTTNLNVVVRETEAEARRVVDEINARADSALPAEHAGTGFSAKGAVVGTPQMVIDHVAALREVGLGTLITYMPDVAYDTTGMELYQREVMPALA</sequence>
<proteinExistence type="predicted"/>
<dbReference type="InterPro" id="IPR050172">
    <property type="entry name" value="SsuD_RutA_monooxygenase"/>
</dbReference>
<dbReference type="InterPro" id="IPR011251">
    <property type="entry name" value="Luciferase-like_dom"/>
</dbReference>
<dbReference type="RefSeq" id="WP_318279193.1">
    <property type="nucleotide sequence ID" value="NZ_BJUU01000011.1"/>
</dbReference>
<dbReference type="InterPro" id="IPR036661">
    <property type="entry name" value="Luciferase-like_sf"/>
</dbReference>
<dbReference type="GO" id="GO:0008726">
    <property type="term" value="F:alkanesulfonate monooxygenase activity"/>
    <property type="evidence" value="ECO:0007669"/>
    <property type="project" value="TreeGrafter"/>
</dbReference>
<evidence type="ECO:0000259" key="5">
    <source>
        <dbReference type="Pfam" id="PF00296"/>
    </source>
</evidence>
<dbReference type="SUPFAM" id="SSF51679">
    <property type="entry name" value="Bacterial luciferase-like"/>
    <property type="match status" value="1"/>
</dbReference>
<accession>A0AA87RJL0</accession>
<dbReference type="PANTHER" id="PTHR42847:SF8">
    <property type="entry name" value="CONSERVED PROTEIN"/>
    <property type="match status" value="1"/>
</dbReference>
<dbReference type="Gene3D" id="3.20.20.30">
    <property type="entry name" value="Luciferase-like domain"/>
    <property type="match status" value="1"/>
</dbReference>
<dbReference type="NCBIfam" id="TIGR03560">
    <property type="entry name" value="F420_Rv1855c"/>
    <property type="match status" value="1"/>
</dbReference>
<dbReference type="EMBL" id="BJUU01000011">
    <property type="protein sequence ID" value="GEK80493.1"/>
    <property type="molecule type" value="Genomic_DNA"/>
</dbReference>
<protein>
    <submittedName>
        <fullName evidence="6">LLM class F420-dependent oxidoreductase</fullName>
    </submittedName>
</protein>
<dbReference type="AlphaFoldDB" id="A0AA87RJL0"/>
<evidence type="ECO:0000313" key="6">
    <source>
        <dbReference type="EMBL" id="GEK80493.1"/>
    </source>
</evidence>
<feature type="domain" description="Luciferase-like" evidence="5">
    <location>
        <begin position="8"/>
        <end position="308"/>
    </location>
</feature>
<dbReference type="Proteomes" id="UP000321749">
    <property type="component" value="Unassembled WGS sequence"/>
</dbReference>
<dbReference type="GO" id="GO:0046306">
    <property type="term" value="P:alkanesulfonate catabolic process"/>
    <property type="evidence" value="ECO:0007669"/>
    <property type="project" value="TreeGrafter"/>
</dbReference>
<organism evidence="6 7">
    <name type="scientific">Agrococcus baldri</name>
    <dbReference type="NCBI Taxonomy" id="153730"/>
    <lineage>
        <taxon>Bacteria</taxon>
        <taxon>Bacillati</taxon>
        <taxon>Actinomycetota</taxon>
        <taxon>Actinomycetes</taxon>
        <taxon>Micrococcales</taxon>
        <taxon>Microbacteriaceae</taxon>
        <taxon>Agrococcus</taxon>
    </lineage>
</organism>
<dbReference type="Pfam" id="PF00296">
    <property type="entry name" value="Bac_luciferase"/>
    <property type="match status" value="1"/>
</dbReference>
<gene>
    <name evidence="6" type="ORF">ABA31_18440</name>
</gene>
<dbReference type="InterPro" id="IPR019952">
    <property type="entry name" value="F420_OxRdatse_Rv1855c_pred"/>
</dbReference>
<keyword evidence="4" id="KW-0503">Monooxygenase</keyword>
<evidence type="ECO:0000313" key="7">
    <source>
        <dbReference type="Proteomes" id="UP000321749"/>
    </source>
</evidence>